<reference evidence="1 3" key="1">
    <citation type="journal article" date="2012" name="Nature">
        <title>Algal genomes reveal evolutionary mosaicism and the fate of nucleomorphs.</title>
        <authorList>
            <consortium name="DOE Joint Genome Institute"/>
            <person name="Curtis B.A."/>
            <person name="Tanifuji G."/>
            <person name="Burki F."/>
            <person name="Gruber A."/>
            <person name="Irimia M."/>
            <person name="Maruyama S."/>
            <person name="Arias M.C."/>
            <person name="Ball S.G."/>
            <person name="Gile G.H."/>
            <person name="Hirakawa Y."/>
            <person name="Hopkins J.F."/>
            <person name="Kuo A."/>
            <person name="Rensing S.A."/>
            <person name="Schmutz J."/>
            <person name="Symeonidi A."/>
            <person name="Elias M."/>
            <person name="Eveleigh R.J."/>
            <person name="Herman E.K."/>
            <person name="Klute M.J."/>
            <person name="Nakayama T."/>
            <person name="Obornik M."/>
            <person name="Reyes-Prieto A."/>
            <person name="Armbrust E.V."/>
            <person name="Aves S.J."/>
            <person name="Beiko R.G."/>
            <person name="Coutinho P."/>
            <person name="Dacks J.B."/>
            <person name="Durnford D.G."/>
            <person name="Fast N.M."/>
            <person name="Green B.R."/>
            <person name="Grisdale C.J."/>
            <person name="Hempel F."/>
            <person name="Henrissat B."/>
            <person name="Hoppner M.P."/>
            <person name="Ishida K."/>
            <person name="Kim E."/>
            <person name="Koreny L."/>
            <person name="Kroth P.G."/>
            <person name="Liu Y."/>
            <person name="Malik S.B."/>
            <person name="Maier U.G."/>
            <person name="McRose D."/>
            <person name="Mock T."/>
            <person name="Neilson J.A."/>
            <person name="Onodera N.T."/>
            <person name="Poole A.M."/>
            <person name="Pritham E.J."/>
            <person name="Richards T.A."/>
            <person name="Rocap G."/>
            <person name="Roy S.W."/>
            <person name="Sarai C."/>
            <person name="Schaack S."/>
            <person name="Shirato S."/>
            <person name="Slamovits C.H."/>
            <person name="Spencer D.F."/>
            <person name="Suzuki S."/>
            <person name="Worden A.Z."/>
            <person name="Zauner S."/>
            <person name="Barry K."/>
            <person name="Bell C."/>
            <person name="Bharti A.K."/>
            <person name="Crow J.A."/>
            <person name="Grimwood J."/>
            <person name="Kramer R."/>
            <person name="Lindquist E."/>
            <person name="Lucas S."/>
            <person name="Salamov A."/>
            <person name="McFadden G.I."/>
            <person name="Lane C.E."/>
            <person name="Keeling P.J."/>
            <person name="Gray M.W."/>
            <person name="Grigoriev I.V."/>
            <person name="Archibald J.M."/>
        </authorList>
    </citation>
    <scope>NUCLEOTIDE SEQUENCE</scope>
    <source>
        <strain evidence="1 3">CCMP2712</strain>
    </source>
</reference>
<dbReference type="EnsemblProtists" id="EKX33893">
    <property type="protein sequence ID" value="EKX33893"/>
    <property type="gene ID" value="GUITHDRAFT_119938"/>
</dbReference>
<dbReference type="PaxDb" id="55529-EKX33893"/>
<proteinExistence type="predicted"/>
<dbReference type="Proteomes" id="UP000011087">
    <property type="component" value="Unassembled WGS sequence"/>
</dbReference>
<dbReference type="KEGG" id="gtt:GUITHDRAFT_119938"/>
<organism evidence="1">
    <name type="scientific">Guillardia theta (strain CCMP2712)</name>
    <name type="common">Cryptophyte</name>
    <dbReference type="NCBI Taxonomy" id="905079"/>
    <lineage>
        <taxon>Eukaryota</taxon>
        <taxon>Cryptophyceae</taxon>
        <taxon>Pyrenomonadales</taxon>
        <taxon>Geminigeraceae</taxon>
        <taxon>Guillardia</taxon>
    </lineage>
</organism>
<name>L1ICE7_GUITC</name>
<protein>
    <submittedName>
        <fullName evidence="1 2">Uncharacterized protein</fullName>
    </submittedName>
</protein>
<dbReference type="HOGENOM" id="CLU_892665_0_0_1"/>
<dbReference type="AlphaFoldDB" id="L1ICE7"/>
<gene>
    <name evidence="1" type="ORF">GUITHDRAFT_119938</name>
</gene>
<evidence type="ECO:0000313" key="3">
    <source>
        <dbReference type="Proteomes" id="UP000011087"/>
    </source>
</evidence>
<reference evidence="2" key="3">
    <citation type="submission" date="2015-06" db="UniProtKB">
        <authorList>
            <consortium name="EnsemblProtists"/>
        </authorList>
    </citation>
    <scope>IDENTIFICATION</scope>
</reference>
<sequence length="312" mass="32759">MVTKDSLIKRQCRRFLGKKQVKGAAPPPQGQQQAAASSSNFGGYLGTCSCRSLNSCSEGVGATTKAATAATAAAAAAAETASATATAATTTKRAEAPAARVSGGAGLLLRRDLSCLSPLRTSAKDSCRFASSPRADTLADLLAEAQAKFPAGACGPSEQDLTDILDTTSLIQAMKRYSSFAAGTDDQGWRIRQHLSLLSDQPDLLIPALSAIRRGGRFIPLSKGADKPGLRPIVIGSAHRRLATKLALAGIRSFLDQHFLLSHPRAIQFGLDRDGCLKFSQTASALLPVHTRGDDEDVANPTVLEALLTFWE</sequence>
<evidence type="ECO:0000313" key="2">
    <source>
        <dbReference type="EnsemblProtists" id="EKX33893"/>
    </source>
</evidence>
<evidence type="ECO:0000313" key="1">
    <source>
        <dbReference type="EMBL" id="EKX33893.1"/>
    </source>
</evidence>
<dbReference type="EMBL" id="JH993126">
    <property type="protein sequence ID" value="EKX33893.1"/>
    <property type="molecule type" value="Genomic_DNA"/>
</dbReference>
<reference evidence="3" key="2">
    <citation type="submission" date="2012-11" db="EMBL/GenBank/DDBJ databases">
        <authorList>
            <person name="Kuo A."/>
            <person name="Curtis B.A."/>
            <person name="Tanifuji G."/>
            <person name="Burki F."/>
            <person name="Gruber A."/>
            <person name="Irimia M."/>
            <person name="Maruyama S."/>
            <person name="Arias M.C."/>
            <person name="Ball S.G."/>
            <person name="Gile G.H."/>
            <person name="Hirakawa Y."/>
            <person name="Hopkins J.F."/>
            <person name="Rensing S.A."/>
            <person name="Schmutz J."/>
            <person name="Symeonidi A."/>
            <person name="Elias M."/>
            <person name="Eveleigh R.J."/>
            <person name="Herman E.K."/>
            <person name="Klute M.J."/>
            <person name="Nakayama T."/>
            <person name="Obornik M."/>
            <person name="Reyes-Prieto A."/>
            <person name="Armbrust E.V."/>
            <person name="Aves S.J."/>
            <person name="Beiko R.G."/>
            <person name="Coutinho P."/>
            <person name="Dacks J.B."/>
            <person name="Durnford D.G."/>
            <person name="Fast N.M."/>
            <person name="Green B.R."/>
            <person name="Grisdale C."/>
            <person name="Hempe F."/>
            <person name="Henrissat B."/>
            <person name="Hoppner M.P."/>
            <person name="Ishida K.-I."/>
            <person name="Kim E."/>
            <person name="Koreny L."/>
            <person name="Kroth P.G."/>
            <person name="Liu Y."/>
            <person name="Malik S.-B."/>
            <person name="Maier U.G."/>
            <person name="McRose D."/>
            <person name="Mock T."/>
            <person name="Neilson J.A."/>
            <person name="Onodera N.T."/>
            <person name="Poole A.M."/>
            <person name="Pritham E.J."/>
            <person name="Richards T.A."/>
            <person name="Rocap G."/>
            <person name="Roy S.W."/>
            <person name="Sarai C."/>
            <person name="Schaack S."/>
            <person name="Shirato S."/>
            <person name="Slamovits C.H."/>
            <person name="Spencer D.F."/>
            <person name="Suzuki S."/>
            <person name="Worden A.Z."/>
            <person name="Zauner S."/>
            <person name="Barry K."/>
            <person name="Bell C."/>
            <person name="Bharti A.K."/>
            <person name="Crow J.A."/>
            <person name="Grimwood J."/>
            <person name="Kramer R."/>
            <person name="Lindquist E."/>
            <person name="Lucas S."/>
            <person name="Salamov A."/>
            <person name="McFadden G.I."/>
            <person name="Lane C.E."/>
            <person name="Keeling P.J."/>
            <person name="Gray M.W."/>
            <person name="Grigoriev I.V."/>
            <person name="Archibald J.M."/>
        </authorList>
    </citation>
    <scope>NUCLEOTIDE SEQUENCE</scope>
    <source>
        <strain evidence="3">CCMP2712</strain>
    </source>
</reference>
<accession>L1ICE7</accession>
<dbReference type="GeneID" id="17290605"/>
<keyword evidence="3" id="KW-1185">Reference proteome</keyword>
<dbReference type="RefSeq" id="XP_005820873.1">
    <property type="nucleotide sequence ID" value="XM_005820816.1"/>
</dbReference>